<keyword evidence="1" id="KW-0862">Zinc</keyword>
<evidence type="ECO:0000313" key="4">
    <source>
        <dbReference type="RefSeq" id="XP_050939304.1"/>
    </source>
</evidence>
<name>A0ABM3KNG0_CUCME</name>
<feature type="domain" description="CCHC-type" evidence="2">
    <location>
        <begin position="181"/>
        <end position="196"/>
    </location>
</feature>
<sequence length="204" mass="23219">MDNPTKAQMWLTSLETIFRYMKCPNDQKFKESICAKFFFANVRYAKQQKFLNLEQGDMTMEQYDAEFDMLSHFAPDVVKNEATRTEKPTTHADALRLALDLSLHEKAISSKAVGRGTTPGQKRMAELQPTVAPQRNLRPGGLFQRHRQKLATAGKTMRELPAYQSCGRYHGGRCLARNGVCFRCKQPGHIVDFCPQKLLETTSN</sequence>
<dbReference type="PANTHER" id="PTHR15503:SF45">
    <property type="entry name" value="RNA-DIRECTED DNA POLYMERASE HOMOLOG"/>
    <property type="match status" value="1"/>
</dbReference>
<keyword evidence="1" id="KW-0479">Metal-binding</keyword>
<dbReference type="GeneID" id="127148918"/>
<accession>A0ABM3KNG0</accession>
<evidence type="ECO:0000256" key="1">
    <source>
        <dbReference type="PROSITE-ProRule" id="PRU00047"/>
    </source>
</evidence>
<dbReference type="Pfam" id="PF03732">
    <property type="entry name" value="Retrotrans_gag"/>
    <property type="match status" value="1"/>
</dbReference>
<dbReference type="SUPFAM" id="SSF57756">
    <property type="entry name" value="Retrovirus zinc finger-like domains"/>
    <property type="match status" value="1"/>
</dbReference>
<proteinExistence type="predicted"/>
<dbReference type="Gene3D" id="4.10.60.10">
    <property type="entry name" value="Zinc finger, CCHC-type"/>
    <property type="match status" value="1"/>
</dbReference>
<evidence type="ECO:0000313" key="3">
    <source>
        <dbReference type="Proteomes" id="UP001652600"/>
    </source>
</evidence>
<dbReference type="SMART" id="SM00343">
    <property type="entry name" value="ZnF_C2HC"/>
    <property type="match status" value="1"/>
</dbReference>
<dbReference type="InterPro" id="IPR036875">
    <property type="entry name" value="Znf_CCHC_sf"/>
</dbReference>
<dbReference type="PROSITE" id="PS50158">
    <property type="entry name" value="ZF_CCHC"/>
    <property type="match status" value="1"/>
</dbReference>
<dbReference type="Proteomes" id="UP001652600">
    <property type="component" value="Chromosome 4"/>
</dbReference>
<dbReference type="InterPro" id="IPR032567">
    <property type="entry name" value="RTL1-rel"/>
</dbReference>
<gene>
    <name evidence="4" type="primary">LOC127148918</name>
</gene>
<keyword evidence="1" id="KW-0863">Zinc-finger</keyword>
<dbReference type="InterPro" id="IPR001878">
    <property type="entry name" value="Znf_CCHC"/>
</dbReference>
<organism evidence="3 4">
    <name type="scientific">Cucumis melo</name>
    <name type="common">Muskmelon</name>
    <dbReference type="NCBI Taxonomy" id="3656"/>
    <lineage>
        <taxon>Eukaryota</taxon>
        <taxon>Viridiplantae</taxon>
        <taxon>Streptophyta</taxon>
        <taxon>Embryophyta</taxon>
        <taxon>Tracheophyta</taxon>
        <taxon>Spermatophyta</taxon>
        <taxon>Magnoliopsida</taxon>
        <taxon>eudicotyledons</taxon>
        <taxon>Gunneridae</taxon>
        <taxon>Pentapetalae</taxon>
        <taxon>rosids</taxon>
        <taxon>fabids</taxon>
        <taxon>Cucurbitales</taxon>
        <taxon>Cucurbitaceae</taxon>
        <taxon>Benincaseae</taxon>
        <taxon>Cucumis</taxon>
    </lineage>
</organism>
<dbReference type="RefSeq" id="XP_050939304.1">
    <property type="nucleotide sequence ID" value="XM_051083347.1"/>
</dbReference>
<keyword evidence="3" id="KW-1185">Reference proteome</keyword>
<reference evidence="4" key="1">
    <citation type="submission" date="2025-08" db="UniProtKB">
        <authorList>
            <consortium name="RefSeq"/>
        </authorList>
    </citation>
    <scope>IDENTIFICATION</scope>
    <source>
        <tissue evidence="4">Stem</tissue>
    </source>
</reference>
<protein>
    <submittedName>
        <fullName evidence="4">Uncharacterized protein LOC127148918</fullName>
    </submittedName>
</protein>
<dbReference type="InterPro" id="IPR005162">
    <property type="entry name" value="Retrotrans_gag_dom"/>
</dbReference>
<dbReference type="PANTHER" id="PTHR15503">
    <property type="entry name" value="LDOC1 RELATED"/>
    <property type="match status" value="1"/>
</dbReference>
<evidence type="ECO:0000259" key="2">
    <source>
        <dbReference type="PROSITE" id="PS50158"/>
    </source>
</evidence>